<feature type="domain" description="NAD(P)-binding" evidence="3">
    <location>
        <begin position="17"/>
        <end position="199"/>
    </location>
</feature>
<evidence type="ECO:0000313" key="5">
    <source>
        <dbReference type="Proteomes" id="UP000011885"/>
    </source>
</evidence>
<dbReference type="PATRIC" id="fig|1263870.3.peg.6737"/>
<evidence type="ECO:0000256" key="1">
    <source>
        <dbReference type="ARBA" id="ARBA00022531"/>
    </source>
</evidence>
<proteinExistence type="predicted"/>
<dbReference type="GO" id="GO:0015979">
    <property type="term" value="P:photosynthesis"/>
    <property type="evidence" value="ECO:0007669"/>
    <property type="project" value="UniProtKB-KW"/>
</dbReference>
<keyword evidence="5" id="KW-1185">Reference proteome</keyword>
<dbReference type="Gene3D" id="3.40.50.720">
    <property type="entry name" value="NAD(P)-binding Rossmann-like Domain"/>
    <property type="match status" value="1"/>
</dbReference>
<comment type="caution">
    <text evidence="4">The sequence shown here is derived from an EMBL/GenBank/DDBJ whole genome shotgun (WGS) entry which is preliminary data.</text>
</comment>
<evidence type="ECO:0000313" key="4">
    <source>
        <dbReference type="EMBL" id="EMI52244.1"/>
    </source>
</evidence>
<sequence>MSPDRENQSRPKVLVVGATGYLGKHMIQCLHRRGYWVRVLVRDESRLADVKDLVDEVFVGEATKPESLIGVCDGIEIVFSSLGITRQKDGLTYQDVDYGANKNVLDLAIRSGVEKFLYVSALNADKLPDVKILAAKEHFVSELRESSIDSIVVRPNGFFSDMKEFLSMARGGRVYLFGDGEYRSNPIDGTDLANFCIDQFSFRNTCVDIGGPDVLTANEIADLAFAATGQKRRVTYIPLWITKALLFGMRKFTGVETHGPIEFFLTVLTMDMVAPSTGTRRLADFFQDEAKTEQSQR</sequence>
<reference evidence="4 5" key="1">
    <citation type="journal article" date="2013" name="Mar. Genomics">
        <title>Expression of sulfatases in Rhodopirellula baltica and the diversity of sulfatases in the genus Rhodopirellula.</title>
        <authorList>
            <person name="Wegner C.E."/>
            <person name="Richter-Heitmann T."/>
            <person name="Klindworth A."/>
            <person name="Klockow C."/>
            <person name="Richter M."/>
            <person name="Achstetter T."/>
            <person name="Glockner F.O."/>
            <person name="Harder J."/>
        </authorList>
    </citation>
    <scope>NUCLEOTIDE SEQUENCE [LARGE SCALE GENOMIC DNA]</scope>
    <source>
        <strain evidence="4 5">SM41</strain>
    </source>
</reference>
<dbReference type="Proteomes" id="UP000011885">
    <property type="component" value="Unassembled WGS sequence"/>
</dbReference>
<dbReference type="PANTHER" id="PTHR47128:SF2">
    <property type="entry name" value="PROTEIN HIGH CHLOROPHYLL FLUORESCENCE PHENOTYPE 244, CHLOROPLASTIC"/>
    <property type="match status" value="1"/>
</dbReference>
<dbReference type="CDD" id="cd05243">
    <property type="entry name" value="SDR_a5"/>
    <property type="match status" value="1"/>
</dbReference>
<dbReference type="Pfam" id="PF13460">
    <property type="entry name" value="NAD_binding_10"/>
    <property type="match status" value="1"/>
</dbReference>
<organism evidence="4 5">
    <name type="scientific">Rhodopirellula sallentina SM41</name>
    <dbReference type="NCBI Taxonomy" id="1263870"/>
    <lineage>
        <taxon>Bacteria</taxon>
        <taxon>Pseudomonadati</taxon>
        <taxon>Planctomycetota</taxon>
        <taxon>Planctomycetia</taxon>
        <taxon>Pirellulales</taxon>
        <taxon>Pirellulaceae</taxon>
        <taxon>Rhodopirellula</taxon>
    </lineage>
</organism>
<name>M5TT73_9BACT</name>
<dbReference type="GO" id="GO:0009523">
    <property type="term" value="C:photosystem II"/>
    <property type="evidence" value="ECO:0007669"/>
    <property type="project" value="UniProtKB-KW"/>
</dbReference>
<gene>
    <name evidence="4" type="ORF">RSSM_06358</name>
</gene>
<dbReference type="PANTHER" id="PTHR47128">
    <property type="match status" value="1"/>
</dbReference>
<dbReference type="EMBL" id="ANOH01000443">
    <property type="protein sequence ID" value="EMI52244.1"/>
    <property type="molecule type" value="Genomic_DNA"/>
</dbReference>
<dbReference type="InterPro" id="IPR036291">
    <property type="entry name" value="NAD(P)-bd_dom_sf"/>
</dbReference>
<evidence type="ECO:0000259" key="3">
    <source>
        <dbReference type="Pfam" id="PF13460"/>
    </source>
</evidence>
<dbReference type="InterPro" id="IPR044256">
    <property type="entry name" value="HCF244-like"/>
</dbReference>
<dbReference type="AlphaFoldDB" id="M5TT73"/>
<keyword evidence="2" id="KW-0604">Photosystem II</keyword>
<dbReference type="SUPFAM" id="SSF51735">
    <property type="entry name" value="NAD(P)-binding Rossmann-fold domains"/>
    <property type="match status" value="1"/>
</dbReference>
<protein>
    <submittedName>
        <fullName evidence="4">NmrA family protein</fullName>
    </submittedName>
</protein>
<dbReference type="RefSeq" id="WP_008688212.1">
    <property type="nucleotide sequence ID" value="NZ_ANOH01000443.1"/>
</dbReference>
<dbReference type="InterPro" id="IPR016040">
    <property type="entry name" value="NAD(P)-bd_dom"/>
</dbReference>
<accession>M5TT73</accession>
<evidence type="ECO:0000256" key="2">
    <source>
        <dbReference type="ARBA" id="ARBA00023276"/>
    </source>
</evidence>
<keyword evidence="1" id="KW-0602">Photosynthesis</keyword>